<dbReference type="Pfam" id="PF07992">
    <property type="entry name" value="Pyr_redox_2"/>
    <property type="match status" value="1"/>
</dbReference>
<proteinExistence type="inferred from homology"/>
<geneLocation type="plasmid" evidence="10">
    <name>p-A-Sy</name>
</geneLocation>
<dbReference type="NCBIfam" id="NF004939">
    <property type="entry name" value="PRK06292.1-1"/>
    <property type="match status" value="1"/>
</dbReference>
<evidence type="ECO:0000256" key="4">
    <source>
        <dbReference type="PIRSR" id="PIRSR000350-2"/>
    </source>
</evidence>
<evidence type="ECO:0000256" key="2">
    <source>
        <dbReference type="ARBA" id="ARBA00022630"/>
    </source>
</evidence>
<comment type="similarity">
    <text evidence="1">Belongs to the class-I pyridine nucleotide-disulfide oxidoreductase family.</text>
</comment>
<dbReference type="Proteomes" id="UP000028534">
    <property type="component" value="Unassembled WGS sequence"/>
</dbReference>
<evidence type="ECO:0000259" key="7">
    <source>
        <dbReference type="Pfam" id="PF02852"/>
    </source>
</evidence>
<dbReference type="GO" id="GO:0050660">
    <property type="term" value="F:flavin adenine dinucleotide binding"/>
    <property type="evidence" value="ECO:0007669"/>
    <property type="project" value="TreeGrafter"/>
</dbReference>
<feature type="binding site" evidence="5">
    <location>
        <position position="308"/>
    </location>
    <ligand>
        <name>FAD</name>
        <dbReference type="ChEBI" id="CHEBI:57692"/>
    </ligand>
</feature>
<feature type="binding site" evidence="5">
    <location>
        <begin position="179"/>
        <end position="186"/>
    </location>
    <ligand>
        <name>NAD(+)</name>
        <dbReference type="ChEBI" id="CHEBI:57540"/>
    </ligand>
</feature>
<dbReference type="InterPro" id="IPR029752">
    <property type="entry name" value="D-isomer_DH_CS1"/>
</dbReference>
<dbReference type="EMBL" id="JGVR01000033">
    <property type="protein sequence ID" value="KEZ16445.1"/>
    <property type="molecule type" value="Genomic_DNA"/>
</dbReference>
<feature type="active site" description="Proton acceptor" evidence="4">
    <location>
        <position position="436"/>
    </location>
</feature>
<dbReference type="GO" id="GO:0016616">
    <property type="term" value="F:oxidoreductase activity, acting on the CH-OH group of donors, NAD or NADP as acceptor"/>
    <property type="evidence" value="ECO:0007669"/>
    <property type="project" value="UniProtKB-ARBA"/>
</dbReference>
<dbReference type="PIRSF" id="PIRSF000350">
    <property type="entry name" value="Mercury_reductase_MerA"/>
    <property type="match status" value="1"/>
</dbReference>
<evidence type="ECO:0000256" key="5">
    <source>
        <dbReference type="PIRSR" id="PIRSR000350-3"/>
    </source>
</evidence>
<evidence type="ECO:0000313" key="11">
    <source>
        <dbReference type="Proteomes" id="UP000028534"/>
    </source>
</evidence>
<dbReference type="GO" id="GO:0003955">
    <property type="term" value="F:NAD(P)H dehydrogenase (quinone) activity"/>
    <property type="evidence" value="ECO:0007669"/>
    <property type="project" value="TreeGrafter"/>
</dbReference>
<protein>
    <submittedName>
        <fullName evidence="10">Dihydrolipoyl dehydrogenase</fullName>
        <ecNumber evidence="10">1.8.1.4</ecNumber>
    </submittedName>
    <submittedName>
        <fullName evidence="9">Pyruvate/2-oxoglutarate dehydrogenase complex, dihydrolipoamide dehydrogenase component</fullName>
    </submittedName>
</protein>
<reference evidence="10 12" key="2">
    <citation type="submission" date="2020-04" db="EMBL/GenBank/DDBJ databases">
        <title>The Whole Genome Analysis of High salt-tolerant Sphingobium yanoikuyae YC-XJ2 with Aryl organophosphorus flame retardants (aryl-OPFRs)-degrading capacity and characteristics of Related phosphotriesterase.</title>
        <authorList>
            <person name="Li X."/>
        </authorList>
    </citation>
    <scope>NUCLEOTIDE SEQUENCE [LARGE SCALE GENOMIC DNA]</scope>
    <source>
        <strain evidence="10 12">YC-XJ2</strain>
        <plasmid evidence="10">p-A-Sy</plasmid>
        <plasmid evidence="12">p-a-sy</plasmid>
    </source>
</reference>
<dbReference type="SUPFAM" id="SSF55424">
    <property type="entry name" value="FAD/NAD-linked reductases, dimerisation (C-terminal) domain"/>
    <property type="match status" value="1"/>
</dbReference>
<feature type="disulfide bond" description="Redox-active" evidence="6">
    <location>
        <begin position="44"/>
        <end position="49"/>
    </location>
</feature>
<gene>
    <name evidence="9" type="ORF">CP98_04135</name>
    <name evidence="10" type="ORF">HH800_26705</name>
</gene>
<dbReference type="SUPFAM" id="SSF51905">
    <property type="entry name" value="FAD/NAD(P)-binding domain"/>
    <property type="match status" value="1"/>
</dbReference>
<dbReference type="InterPro" id="IPR036188">
    <property type="entry name" value="FAD/NAD-bd_sf"/>
</dbReference>
<dbReference type="InterPro" id="IPR016156">
    <property type="entry name" value="FAD/NAD-linked_Rdtase_dimer_sf"/>
</dbReference>
<dbReference type="eggNOG" id="COG1249">
    <property type="taxonomic scope" value="Bacteria"/>
</dbReference>
<evidence type="ECO:0000313" key="9">
    <source>
        <dbReference type="EMBL" id="KEZ16445.1"/>
    </source>
</evidence>
<dbReference type="PROSITE" id="PS00065">
    <property type="entry name" value="D_2_HYDROXYACID_DH_1"/>
    <property type="match status" value="1"/>
</dbReference>
<geneLocation type="plasmid" evidence="12">
    <name>p-a-sy</name>
</geneLocation>
<keyword evidence="10" id="KW-0560">Oxidoreductase</keyword>
<dbReference type="PRINTS" id="PR00368">
    <property type="entry name" value="FADPNR"/>
</dbReference>
<feature type="domain" description="FAD/NAD(P)-binding" evidence="8">
    <location>
        <begin position="8"/>
        <end position="323"/>
    </location>
</feature>
<dbReference type="PRINTS" id="PR00411">
    <property type="entry name" value="PNDRDTASEI"/>
</dbReference>
<keyword evidence="10" id="KW-0614">Plasmid</keyword>
<keyword evidence="5" id="KW-0547">Nucleotide-binding</keyword>
<feature type="binding site" evidence="5">
    <location>
        <position position="53"/>
    </location>
    <ligand>
        <name>FAD</name>
        <dbReference type="ChEBI" id="CHEBI:57692"/>
    </ligand>
</feature>
<dbReference type="AlphaFoldDB" id="A0A084EEQ3"/>
<dbReference type="InterPro" id="IPR023753">
    <property type="entry name" value="FAD/NAD-binding_dom"/>
</dbReference>
<name>A0A084EEQ3_SPHYA</name>
<dbReference type="PATRIC" id="fig|13690.10.peg.4249"/>
<dbReference type="PANTHER" id="PTHR43014:SF4">
    <property type="entry name" value="PYRIDINE NUCLEOTIDE-DISULFIDE OXIDOREDUCTASE RCLA-RELATED"/>
    <property type="match status" value="1"/>
</dbReference>
<dbReference type="InterPro" id="IPR001100">
    <property type="entry name" value="Pyr_nuc-diS_OxRdtase"/>
</dbReference>
<keyword evidence="9" id="KW-0670">Pyruvate</keyword>
<keyword evidence="2" id="KW-0285">Flavoprotein</keyword>
<dbReference type="EC" id="1.8.1.4" evidence="10"/>
<dbReference type="Pfam" id="PF02852">
    <property type="entry name" value="Pyr_redox_dim"/>
    <property type="match status" value="1"/>
</dbReference>
<dbReference type="GO" id="GO:0004148">
    <property type="term" value="F:dihydrolipoyl dehydrogenase (NADH) activity"/>
    <property type="evidence" value="ECO:0007669"/>
    <property type="project" value="UniProtKB-EC"/>
</dbReference>
<evidence type="ECO:0000256" key="6">
    <source>
        <dbReference type="PIRSR" id="PIRSR000350-4"/>
    </source>
</evidence>
<organism evidence="9 11">
    <name type="scientific">Sphingobium yanoikuyae</name>
    <name type="common">Sphingomonas yanoikuyae</name>
    <dbReference type="NCBI Taxonomy" id="13690"/>
    <lineage>
        <taxon>Bacteria</taxon>
        <taxon>Pseudomonadati</taxon>
        <taxon>Pseudomonadota</taxon>
        <taxon>Alphaproteobacteria</taxon>
        <taxon>Sphingomonadales</taxon>
        <taxon>Sphingomonadaceae</taxon>
        <taxon>Sphingobium</taxon>
    </lineage>
</organism>
<evidence type="ECO:0000313" key="12">
    <source>
        <dbReference type="Proteomes" id="UP000502611"/>
    </source>
</evidence>
<feature type="domain" description="Pyridine nucleotide-disulphide oxidoreductase dimerisation" evidence="7">
    <location>
        <begin position="347"/>
        <end position="446"/>
    </location>
</feature>
<feature type="binding site" evidence="5">
    <location>
        <begin position="142"/>
        <end position="144"/>
    </location>
    <ligand>
        <name>FAD</name>
        <dbReference type="ChEBI" id="CHEBI:57692"/>
    </ligand>
</feature>
<keyword evidence="5" id="KW-0520">NAD</keyword>
<accession>A0A084EEQ3</accession>
<dbReference type="RefSeq" id="WP_037521885.1">
    <property type="nucleotide sequence ID" value="NZ_CP053022.1"/>
</dbReference>
<keyword evidence="3 5" id="KW-0274">FAD</keyword>
<dbReference type="PANTHER" id="PTHR43014">
    <property type="entry name" value="MERCURIC REDUCTASE"/>
    <property type="match status" value="1"/>
</dbReference>
<dbReference type="Proteomes" id="UP000502611">
    <property type="component" value="Plasmid p-A-Sy"/>
</dbReference>
<dbReference type="InterPro" id="IPR004099">
    <property type="entry name" value="Pyr_nucl-diS_OxRdtase_dimer"/>
</dbReference>
<feature type="binding site" evidence="5">
    <location>
        <position position="266"/>
    </location>
    <ligand>
        <name>NAD(+)</name>
        <dbReference type="ChEBI" id="CHEBI:57540"/>
    </ligand>
</feature>
<sequence>MAETLQCDVAVIGAGTAGLAAERAARNNGASTLLIDPDFNGTTCATVGCMPSKLLIAAGRKAVQISRAGMFGIEVDGVRIDGPAVLQRVRAEGDRFAAGTRKSIADLPEHVTIRARACFSGPRRLLLDDGRSVEARAIVIATGSAPILPEPFAALGDAALTSDSIFELADLPRRLAVVGSGAIGLELAQAFAHLGVKVVLFDKGERMAKLRCPKVHAHLREALENDLDLHLGVEVTPASESNGVRLHWSGASKGDALFDKLLVAVGRKPQLDALGLAKLGLELDDHGVPIHDRKTMRCGDSAVFLAGDVAADLALLHEASHDGAIAGRNAAAFPAPIPVERSTALRITFTEPVLATIGEAEEVGAITGTTDFADQGRARVDGVNRGALTLYAAAPHGRLIGADLIAPAGDHLAHMLTWAIQSRLTATQLLAMPFYHPTIEEGLKQALRTICAATPIDLPPDQDSGTPSGA</sequence>
<dbReference type="Gene3D" id="3.30.390.30">
    <property type="match status" value="1"/>
</dbReference>
<dbReference type="Gene3D" id="3.50.50.60">
    <property type="entry name" value="FAD/NAD(P)-binding domain"/>
    <property type="match status" value="2"/>
</dbReference>
<evidence type="ECO:0000259" key="8">
    <source>
        <dbReference type="Pfam" id="PF07992"/>
    </source>
</evidence>
<evidence type="ECO:0000256" key="3">
    <source>
        <dbReference type="ARBA" id="ARBA00022827"/>
    </source>
</evidence>
<evidence type="ECO:0000313" key="10">
    <source>
        <dbReference type="EMBL" id="QJR05831.1"/>
    </source>
</evidence>
<evidence type="ECO:0000256" key="1">
    <source>
        <dbReference type="ARBA" id="ARBA00007532"/>
    </source>
</evidence>
<comment type="cofactor">
    <cofactor evidence="5">
        <name>FAD</name>
        <dbReference type="ChEBI" id="CHEBI:57692"/>
    </cofactor>
    <text evidence="5">Binds 1 FAD per subunit.</text>
</comment>
<reference evidence="9 11" key="1">
    <citation type="submission" date="2014-03" db="EMBL/GenBank/DDBJ databases">
        <title>Genome sequence of Sphingobium yanoikuyae B1.</title>
        <authorList>
            <person name="Gan H.M."/>
            <person name="Gan H.Y."/>
            <person name="Savka M.A."/>
        </authorList>
    </citation>
    <scope>NUCLEOTIDE SEQUENCE [LARGE SCALE GENOMIC DNA]</scope>
    <source>
        <strain evidence="9 11">B1</strain>
    </source>
</reference>
<dbReference type="EMBL" id="CP053022">
    <property type="protein sequence ID" value="QJR05831.1"/>
    <property type="molecule type" value="Genomic_DNA"/>
</dbReference>